<dbReference type="SUPFAM" id="SSF56672">
    <property type="entry name" value="DNA/RNA polymerases"/>
    <property type="match status" value="1"/>
</dbReference>
<keyword evidence="6 12" id="KW-0695">RNA-directed DNA polymerase</keyword>
<feature type="domain" description="Reverse transcriptase" evidence="11">
    <location>
        <begin position="128"/>
        <end position="355"/>
    </location>
</feature>
<gene>
    <name evidence="12" type="ORF">AVDCRST_MAG53-759</name>
</gene>
<protein>
    <recommendedName>
        <fullName evidence="1">RNA-directed DNA polymerase</fullName>
        <ecNumber evidence="1">2.7.7.49</ecNumber>
    </recommendedName>
</protein>
<dbReference type="EC" id="2.7.7.49" evidence="1"/>
<dbReference type="EMBL" id="CADCVR010000024">
    <property type="protein sequence ID" value="CAA9481912.1"/>
    <property type="molecule type" value="Genomic_DNA"/>
</dbReference>
<dbReference type="GO" id="GO:0046872">
    <property type="term" value="F:metal ion binding"/>
    <property type="evidence" value="ECO:0007669"/>
    <property type="project" value="UniProtKB-KW"/>
</dbReference>
<reference evidence="12" key="1">
    <citation type="submission" date="2020-02" db="EMBL/GenBank/DDBJ databases">
        <authorList>
            <person name="Meier V. D."/>
        </authorList>
    </citation>
    <scope>NUCLEOTIDE SEQUENCE</scope>
    <source>
        <strain evidence="12">AVDCRST_MAG53</strain>
    </source>
</reference>
<dbReference type="Pfam" id="PF08388">
    <property type="entry name" value="GIIM"/>
    <property type="match status" value="1"/>
</dbReference>
<dbReference type="InterPro" id="IPR051083">
    <property type="entry name" value="GrpII_Intron_Splice-Mob/Def"/>
</dbReference>
<evidence type="ECO:0000256" key="9">
    <source>
        <dbReference type="ARBA" id="ARBA00048173"/>
    </source>
</evidence>
<comment type="catalytic activity">
    <reaction evidence="9">
        <text>DNA(n) + a 2'-deoxyribonucleoside 5'-triphosphate = DNA(n+1) + diphosphate</text>
        <dbReference type="Rhea" id="RHEA:22508"/>
        <dbReference type="Rhea" id="RHEA-COMP:17339"/>
        <dbReference type="Rhea" id="RHEA-COMP:17340"/>
        <dbReference type="ChEBI" id="CHEBI:33019"/>
        <dbReference type="ChEBI" id="CHEBI:61560"/>
        <dbReference type="ChEBI" id="CHEBI:173112"/>
        <dbReference type="EC" id="2.7.7.49"/>
    </reaction>
</comment>
<feature type="compositionally biased region" description="Basic and acidic residues" evidence="10">
    <location>
        <begin position="1"/>
        <end position="11"/>
    </location>
</feature>
<dbReference type="GO" id="GO:0003964">
    <property type="term" value="F:RNA-directed DNA polymerase activity"/>
    <property type="evidence" value="ECO:0007669"/>
    <property type="project" value="UniProtKB-KW"/>
</dbReference>
<dbReference type="NCBIfam" id="TIGR04416">
    <property type="entry name" value="group_II_RT_mat"/>
    <property type="match status" value="1"/>
</dbReference>
<dbReference type="InterPro" id="IPR043502">
    <property type="entry name" value="DNA/RNA_pol_sf"/>
</dbReference>
<evidence type="ECO:0000256" key="3">
    <source>
        <dbReference type="ARBA" id="ARBA00022695"/>
    </source>
</evidence>
<keyword evidence="7" id="KW-0051">Antiviral defense</keyword>
<evidence type="ECO:0000256" key="10">
    <source>
        <dbReference type="SAM" id="MobiDB-lite"/>
    </source>
</evidence>
<dbReference type="PANTHER" id="PTHR34047">
    <property type="entry name" value="NUCLEAR INTRON MATURASE 1, MITOCHONDRIAL-RELATED"/>
    <property type="match status" value="1"/>
</dbReference>
<dbReference type="InterPro" id="IPR000477">
    <property type="entry name" value="RT_dom"/>
</dbReference>
<dbReference type="PROSITE" id="PS50878">
    <property type="entry name" value="RT_POL"/>
    <property type="match status" value="1"/>
</dbReference>
<dbReference type="InterPro" id="IPR013597">
    <property type="entry name" value="Mat_intron_G2"/>
</dbReference>
<comment type="similarity">
    <text evidence="8">Belongs to the bacterial reverse transcriptase family.</text>
</comment>
<evidence type="ECO:0000256" key="5">
    <source>
        <dbReference type="ARBA" id="ARBA00022842"/>
    </source>
</evidence>
<dbReference type="Pfam" id="PF00078">
    <property type="entry name" value="RVT_1"/>
    <property type="match status" value="1"/>
</dbReference>
<dbReference type="InterPro" id="IPR030931">
    <property type="entry name" value="Group_II_RT_mat"/>
</dbReference>
<keyword evidence="4" id="KW-0479">Metal-binding</keyword>
<dbReference type="PRINTS" id="PR00866">
    <property type="entry name" value="RNADNAPOLMS"/>
</dbReference>
<dbReference type="GO" id="GO:0051607">
    <property type="term" value="P:defense response to virus"/>
    <property type="evidence" value="ECO:0007669"/>
    <property type="project" value="UniProtKB-KW"/>
</dbReference>
<keyword evidence="3 12" id="KW-0548">Nucleotidyltransferase</keyword>
<evidence type="ECO:0000259" key="11">
    <source>
        <dbReference type="PROSITE" id="PS50878"/>
    </source>
</evidence>
<organism evidence="12">
    <name type="scientific">uncultured Solirubrobacteraceae bacterium</name>
    <dbReference type="NCBI Taxonomy" id="1162706"/>
    <lineage>
        <taxon>Bacteria</taxon>
        <taxon>Bacillati</taxon>
        <taxon>Actinomycetota</taxon>
        <taxon>Thermoleophilia</taxon>
        <taxon>Solirubrobacterales</taxon>
        <taxon>Solirubrobacteraceae</taxon>
        <taxon>environmental samples</taxon>
    </lineage>
</organism>
<sequence>MAQQKSEDRVVPDGGVMPVQPTGSSAGGQGKAVPVEEAAWQLCLPIATAEAPRGVARRRVLDRSGVRAVGVPKAIVNAQERAPATMDGVVERLGSALLKVVSNRGAPGPDGMTVQVLRERWPTISKKLRVDLLEGRWRPGEVRRALIPKAGGGQRGLGIPNVTDRVVMEAVRQVLEPVFEPTFHPSSHGFRPGRSCHTAVAEAGQHLQDGYGWVVDVDLEKFFDRVNHQRLMARLAQRVGDRRLLVLIGRLLTARVVLPDGVVVATIEGVPQGSPLSPLLSNIVLDELDTELARRGHRFVRYADDANVYVRSERAGQRVMASMERFINRRLRLKINHDKSAVARPEDRHFLGFCLRHDPQDGSVEVLLSQRTKRNAMARIRELTPRNWGGTLESCIARVNVWLRGWHQFFAIAAASEQFTLRALDAHIRRRLRAIVLKHWKRRRTIARNLIALGVKRQSAWRGIYAGRKSTWALSHSPAVDNGLRVAYFTARGLVRLVDLHRYSRRPIIAPIQAQLELDWG</sequence>
<keyword evidence="2 12" id="KW-0808">Transferase</keyword>
<dbReference type="AlphaFoldDB" id="A0A6J4S2L3"/>
<dbReference type="CDD" id="cd01651">
    <property type="entry name" value="RT_G2_intron"/>
    <property type="match status" value="1"/>
</dbReference>
<keyword evidence="5" id="KW-0460">Magnesium</keyword>
<evidence type="ECO:0000313" key="12">
    <source>
        <dbReference type="EMBL" id="CAA9481912.1"/>
    </source>
</evidence>
<feature type="region of interest" description="Disordered" evidence="10">
    <location>
        <begin position="1"/>
        <end position="30"/>
    </location>
</feature>
<name>A0A6J4S2L3_9ACTN</name>
<evidence type="ECO:0000256" key="8">
    <source>
        <dbReference type="ARBA" id="ARBA00034120"/>
    </source>
</evidence>
<dbReference type="InterPro" id="IPR000123">
    <property type="entry name" value="Reverse_transcriptase_msDNA"/>
</dbReference>
<accession>A0A6J4S2L3</accession>
<evidence type="ECO:0000256" key="4">
    <source>
        <dbReference type="ARBA" id="ARBA00022723"/>
    </source>
</evidence>
<dbReference type="PANTHER" id="PTHR34047:SF8">
    <property type="entry name" value="PROTEIN YKFC"/>
    <property type="match status" value="1"/>
</dbReference>
<evidence type="ECO:0000256" key="7">
    <source>
        <dbReference type="ARBA" id="ARBA00023118"/>
    </source>
</evidence>
<dbReference type="GO" id="GO:0003723">
    <property type="term" value="F:RNA binding"/>
    <property type="evidence" value="ECO:0007669"/>
    <property type="project" value="InterPro"/>
</dbReference>
<proteinExistence type="inferred from homology"/>
<evidence type="ECO:0000256" key="6">
    <source>
        <dbReference type="ARBA" id="ARBA00022918"/>
    </source>
</evidence>
<evidence type="ECO:0000256" key="2">
    <source>
        <dbReference type="ARBA" id="ARBA00022679"/>
    </source>
</evidence>
<evidence type="ECO:0000256" key="1">
    <source>
        <dbReference type="ARBA" id="ARBA00012493"/>
    </source>
</evidence>